<evidence type="ECO:0000259" key="2">
    <source>
        <dbReference type="Pfam" id="PF07811"/>
    </source>
</evidence>
<proteinExistence type="predicted"/>
<evidence type="ECO:0000256" key="1">
    <source>
        <dbReference type="SAM" id="Phobius"/>
    </source>
</evidence>
<reference evidence="3 4" key="1">
    <citation type="submission" date="2023-11" db="EMBL/GenBank/DDBJ databases">
        <title>From the Deep-Sea to the Surface: Bacterial Genomes Isolated from the Moytirra Hydrothermal Vent Plume.</title>
        <authorList>
            <person name="Major S.R."/>
        </authorList>
    </citation>
    <scope>NUCLEOTIDE SEQUENCE [LARGE SCALE GENOMIC DNA]</scope>
    <source>
        <strain evidence="3 4">OXR-9</strain>
        <plasmid evidence="3 4">unnamed02</plasmid>
    </source>
</reference>
<geneLocation type="plasmid" evidence="3 4">
    <name>unnamed02</name>
</geneLocation>
<accession>A0ABZ0V8D6</accession>
<dbReference type="Proteomes" id="UP001326567">
    <property type="component" value="Plasmid unnamed02"/>
</dbReference>
<organism evidence="3 4">
    <name type="scientific">Sulfitobacter faviae</name>
    <dbReference type="NCBI Taxonomy" id="1775881"/>
    <lineage>
        <taxon>Bacteria</taxon>
        <taxon>Pseudomonadati</taxon>
        <taxon>Pseudomonadota</taxon>
        <taxon>Alphaproteobacteria</taxon>
        <taxon>Rhodobacterales</taxon>
        <taxon>Roseobacteraceae</taxon>
        <taxon>Sulfitobacter</taxon>
    </lineage>
</organism>
<dbReference type="Pfam" id="PF07811">
    <property type="entry name" value="TadE"/>
    <property type="match status" value="1"/>
</dbReference>
<dbReference type="RefSeq" id="WP_067263107.1">
    <property type="nucleotide sequence ID" value="NZ_CP139727.1"/>
</dbReference>
<keyword evidence="3" id="KW-0614">Plasmid</keyword>
<dbReference type="InterPro" id="IPR012495">
    <property type="entry name" value="TadE-like_dom"/>
</dbReference>
<evidence type="ECO:0000313" key="4">
    <source>
        <dbReference type="Proteomes" id="UP001326567"/>
    </source>
</evidence>
<sequence length="177" mass="19699">MTLTAFKRRFISAQDGGVTIEFVILAPLVLYFFFLALETGLWSAREIMLRRATNLAVRDVRLATGDPPSYEELKSLICERSFFKGGCLDSIRIDMRAMPVSEWANISGPAPCVDRSEDFDPTNSFLPGQQNNLMIMRVCRLFDPLLPGTGLGRQLPEGSSGEYGVRINTAFVTEPRG</sequence>
<evidence type="ECO:0000313" key="3">
    <source>
        <dbReference type="EMBL" id="WPZ23635.1"/>
    </source>
</evidence>
<name>A0ABZ0V8D6_9RHOB</name>
<keyword evidence="4" id="KW-1185">Reference proteome</keyword>
<feature type="transmembrane region" description="Helical" evidence="1">
    <location>
        <begin position="20"/>
        <end position="41"/>
    </location>
</feature>
<keyword evidence="1" id="KW-0472">Membrane</keyword>
<gene>
    <name evidence="3" type="ORF">T7987_17355</name>
</gene>
<keyword evidence="1" id="KW-0812">Transmembrane</keyword>
<keyword evidence="1" id="KW-1133">Transmembrane helix</keyword>
<dbReference type="EMBL" id="CP139727">
    <property type="protein sequence ID" value="WPZ23635.1"/>
    <property type="molecule type" value="Genomic_DNA"/>
</dbReference>
<protein>
    <submittedName>
        <fullName evidence="3">TadE/TadG family type IV pilus assembly protein</fullName>
    </submittedName>
</protein>
<feature type="domain" description="TadE-like" evidence="2">
    <location>
        <begin position="16"/>
        <end position="58"/>
    </location>
</feature>